<accession>A0ABQ4TP40</accession>
<dbReference type="RefSeq" id="WP_238232558.1">
    <property type="nucleotide sequence ID" value="NZ_BPRA01000017.1"/>
</dbReference>
<organism evidence="2 3">
    <name type="scientific">Methylobacterium thuringiense</name>
    <dbReference type="NCBI Taxonomy" id="1003091"/>
    <lineage>
        <taxon>Bacteria</taxon>
        <taxon>Pseudomonadati</taxon>
        <taxon>Pseudomonadota</taxon>
        <taxon>Alphaproteobacteria</taxon>
        <taxon>Hyphomicrobiales</taxon>
        <taxon>Methylobacteriaceae</taxon>
        <taxon>Methylobacterium</taxon>
    </lineage>
</organism>
<dbReference type="Proteomes" id="UP001055101">
    <property type="component" value="Unassembled WGS sequence"/>
</dbReference>
<keyword evidence="1" id="KW-0812">Transmembrane</keyword>
<feature type="transmembrane region" description="Helical" evidence="1">
    <location>
        <begin position="76"/>
        <end position="95"/>
    </location>
</feature>
<evidence type="ECO:0008006" key="4">
    <source>
        <dbReference type="Google" id="ProtNLM"/>
    </source>
</evidence>
<feature type="transmembrane region" description="Helical" evidence="1">
    <location>
        <begin position="49"/>
        <end position="69"/>
    </location>
</feature>
<comment type="caution">
    <text evidence="2">The sequence shown here is derived from an EMBL/GenBank/DDBJ whole genome shotgun (WGS) entry which is preliminary data.</text>
</comment>
<reference evidence="2" key="2">
    <citation type="submission" date="2021-08" db="EMBL/GenBank/DDBJ databases">
        <authorList>
            <person name="Tani A."/>
            <person name="Ola A."/>
            <person name="Ogura Y."/>
            <person name="Katsura K."/>
            <person name="Hayashi T."/>
        </authorList>
    </citation>
    <scope>NUCLEOTIDE SEQUENCE</scope>
    <source>
        <strain evidence="2">DSM 23674</strain>
    </source>
</reference>
<keyword evidence="1" id="KW-0472">Membrane</keyword>
<dbReference type="EMBL" id="BPRA01000017">
    <property type="protein sequence ID" value="GJE57133.1"/>
    <property type="molecule type" value="Genomic_DNA"/>
</dbReference>
<evidence type="ECO:0000313" key="3">
    <source>
        <dbReference type="Proteomes" id="UP001055101"/>
    </source>
</evidence>
<keyword evidence="1" id="KW-1133">Transmembrane helix</keyword>
<sequence length="101" mass="10295">MGTGRRTGRGYRAGVAGRVLLAIVGGYALAALATAVLSLTLPLEPAEAVTAATLLSFTVMAVVVLFVFAARSLRVATLWLALPVGALSLGLWVLMRAGASV</sequence>
<protein>
    <recommendedName>
        <fullName evidence="4">Iron transporter</fullName>
    </recommendedName>
</protein>
<feature type="transmembrane region" description="Helical" evidence="1">
    <location>
        <begin position="20"/>
        <end position="43"/>
    </location>
</feature>
<evidence type="ECO:0000313" key="2">
    <source>
        <dbReference type="EMBL" id="GJE57133.1"/>
    </source>
</evidence>
<name>A0ABQ4TP40_9HYPH</name>
<proteinExistence type="predicted"/>
<gene>
    <name evidence="2" type="ORF">EKPJFOCH_3645</name>
</gene>
<evidence type="ECO:0000256" key="1">
    <source>
        <dbReference type="SAM" id="Phobius"/>
    </source>
</evidence>
<reference evidence="2" key="1">
    <citation type="journal article" date="2021" name="Front. Microbiol.">
        <title>Comprehensive Comparative Genomics and Phenotyping of Methylobacterium Species.</title>
        <authorList>
            <person name="Alessa O."/>
            <person name="Ogura Y."/>
            <person name="Fujitani Y."/>
            <person name="Takami H."/>
            <person name="Hayashi T."/>
            <person name="Sahin N."/>
            <person name="Tani A."/>
        </authorList>
    </citation>
    <scope>NUCLEOTIDE SEQUENCE</scope>
    <source>
        <strain evidence="2">DSM 23674</strain>
    </source>
</reference>
<keyword evidence="3" id="KW-1185">Reference proteome</keyword>